<dbReference type="Pfam" id="PF00989">
    <property type="entry name" value="PAS"/>
    <property type="match status" value="2"/>
</dbReference>
<dbReference type="InterPro" id="IPR000014">
    <property type="entry name" value="PAS"/>
</dbReference>
<dbReference type="SUPFAM" id="SSF109604">
    <property type="entry name" value="HD-domain/PDEase-like"/>
    <property type="match status" value="1"/>
</dbReference>
<dbReference type="SMART" id="SM00086">
    <property type="entry name" value="PAC"/>
    <property type="match status" value="4"/>
</dbReference>
<dbReference type="SUPFAM" id="SSF55785">
    <property type="entry name" value="PYP-like sensor domain (PAS domain)"/>
    <property type="match status" value="4"/>
</dbReference>
<dbReference type="EMBL" id="VNHM01000031">
    <property type="protein sequence ID" value="TYO92271.1"/>
    <property type="molecule type" value="Genomic_DNA"/>
</dbReference>
<dbReference type="SMART" id="SM00091">
    <property type="entry name" value="PAS"/>
    <property type="match status" value="4"/>
</dbReference>
<gene>
    <name evidence="5" type="ORF">LX24_02942</name>
</gene>
<feature type="domain" description="PAC" evidence="2">
    <location>
        <begin position="375"/>
        <end position="427"/>
    </location>
</feature>
<reference evidence="5 6" key="1">
    <citation type="submission" date="2019-07" db="EMBL/GenBank/DDBJ databases">
        <title>Genomic Encyclopedia of Type Strains, Phase I: the one thousand microbial genomes (KMG-I) project.</title>
        <authorList>
            <person name="Kyrpides N."/>
        </authorList>
    </citation>
    <scope>NUCLEOTIDE SEQUENCE [LARGE SCALE GENOMIC DNA]</scope>
    <source>
        <strain evidence="5 6">DSM 6562</strain>
    </source>
</reference>
<dbReference type="PROSITE" id="PS50113">
    <property type="entry name" value="PAC"/>
    <property type="match status" value="3"/>
</dbReference>
<dbReference type="RefSeq" id="WP_166512853.1">
    <property type="nucleotide sequence ID" value="NZ_VNHM01000031.1"/>
</dbReference>
<dbReference type="Proteomes" id="UP000323166">
    <property type="component" value="Unassembled WGS sequence"/>
</dbReference>
<dbReference type="PANTHER" id="PTHR44757">
    <property type="entry name" value="DIGUANYLATE CYCLASE DGCP"/>
    <property type="match status" value="1"/>
</dbReference>
<feature type="domain" description="PAC" evidence="2">
    <location>
        <begin position="238"/>
        <end position="289"/>
    </location>
</feature>
<feature type="domain" description="PAS" evidence="1">
    <location>
        <begin position="439"/>
        <end position="475"/>
    </location>
</feature>
<dbReference type="GO" id="GO:0006355">
    <property type="term" value="P:regulation of DNA-templated transcription"/>
    <property type="evidence" value="ECO:0007669"/>
    <property type="project" value="InterPro"/>
</dbReference>
<keyword evidence="6" id="KW-1185">Reference proteome</keyword>
<evidence type="ECO:0000259" key="3">
    <source>
        <dbReference type="PROSITE" id="PS50887"/>
    </source>
</evidence>
<feature type="domain" description="PAC" evidence="2">
    <location>
        <begin position="495"/>
        <end position="545"/>
    </location>
</feature>
<feature type="domain" description="PAS" evidence="1">
    <location>
        <begin position="546"/>
        <end position="619"/>
    </location>
</feature>
<accession>A0A5S4ZN77</accession>
<dbReference type="Gene3D" id="3.30.70.270">
    <property type="match status" value="1"/>
</dbReference>
<protein>
    <submittedName>
        <fullName evidence="5">PAS domain S-box-containing protein/diguanylate cyclase (GGDEF)-like protein</fullName>
    </submittedName>
</protein>
<feature type="domain" description="HD-GYP" evidence="4">
    <location>
        <begin position="822"/>
        <end position="914"/>
    </location>
</feature>
<dbReference type="PANTHER" id="PTHR44757:SF2">
    <property type="entry name" value="BIOFILM ARCHITECTURE MAINTENANCE PROTEIN MBAA"/>
    <property type="match status" value="1"/>
</dbReference>
<dbReference type="InterPro" id="IPR000160">
    <property type="entry name" value="GGDEF_dom"/>
</dbReference>
<dbReference type="CDD" id="cd00130">
    <property type="entry name" value="PAS"/>
    <property type="match status" value="3"/>
</dbReference>
<organism evidence="5 6">
    <name type="scientific">Desulfallas thermosapovorans DSM 6562</name>
    <dbReference type="NCBI Taxonomy" id="1121431"/>
    <lineage>
        <taxon>Bacteria</taxon>
        <taxon>Bacillati</taxon>
        <taxon>Bacillota</taxon>
        <taxon>Clostridia</taxon>
        <taxon>Eubacteriales</taxon>
        <taxon>Desulfallaceae</taxon>
        <taxon>Desulfallas</taxon>
    </lineage>
</organism>
<dbReference type="PROSITE" id="PS50887">
    <property type="entry name" value="GGDEF"/>
    <property type="match status" value="1"/>
</dbReference>
<evidence type="ECO:0000259" key="1">
    <source>
        <dbReference type="PROSITE" id="PS50112"/>
    </source>
</evidence>
<dbReference type="PROSITE" id="PS51832">
    <property type="entry name" value="HD_GYP"/>
    <property type="match status" value="1"/>
</dbReference>
<evidence type="ECO:0000313" key="5">
    <source>
        <dbReference type="EMBL" id="TYO92271.1"/>
    </source>
</evidence>
<dbReference type="InterPro" id="IPR013767">
    <property type="entry name" value="PAS_fold"/>
</dbReference>
<dbReference type="Gene3D" id="1.10.3210.10">
    <property type="entry name" value="Hypothetical protein af1432"/>
    <property type="match status" value="1"/>
</dbReference>
<dbReference type="InterPro" id="IPR037522">
    <property type="entry name" value="HD_GYP_dom"/>
</dbReference>
<dbReference type="Pfam" id="PF13426">
    <property type="entry name" value="PAS_9"/>
    <property type="match status" value="2"/>
</dbReference>
<dbReference type="PROSITE" id="PS50112">
    <property type="entry name" value="PAS"/>
    <property type="match status" value="3"/>
</dbReference>
<dbReference type="InterPro" id="IPR035965">
    <property type="entry name" value="PAS-like_dom_sf"/>
</dbReference>
<dbReference type="AlphaFoldDB" id="A0A5S4ZN77"/>
<evidence type="ECO:0000313" key="6">
    <source>
        <dbReference type="Proteomes" id="UP000323166"/>
    </source>
</evidence>
<dbReference type="Gene3D" id="3.30.450.20">
    <property type="entry name" value="PAS domain"/>
    <property type="match status" value="4"/>
</dbReference>
<dbReference type="InterPro" id="IPR001610">
    <property type="entry name" value="PAC"/>
</dbReference>
<dbReference type="CDD" id="cd01949">
    <property type="entry name" value="GGDEF"/>
    <property type="match status" value="1"/>
</dbReference>
<evidence type="ECO:0000259" key="4">
    <source>
        <dbReference type="PROSITE" id="PS51832"/>
    </source>
</evidence>
<dbReference type="InterPro" id="IPR000700">
    <property type="entry name" value="PAS-assoc_C"/>
</dbReference>
<dbReference type="NCBIfam" id="TIGR00254">
    <property type="entry name" value="GGDEF"/>
    <property type="match status" value="1"/>
</dbReference>
<proteinExistence type="predicted"/>
<dbReference type="Pfam" id="PF00990">
    <property type="entry name" value="GGDEF"/>
    <property type="match status" value="1"/>
</dbReference>
<dbReference type="InterPro" id="IPR052155">
    <property type="entry name" value="Biofilm_reg_signaling"/>
</dbReference>
<sequence>MKKLCDLILEKEDWLLERVLYYAKLYNYTKYTSTLQEAWRMSIAGLSGTIVTALKNYDRSLELQPDDNYVQDPISAYGIAQAKKHRLRGINLGMFLGLFKYYRQSYIDLVRSAEFEQEISEFYRLFIRRIFDRIEIGVCLEWSRENERNRFIDSLQEANQFIMNEKNKYLTICESISNPTFFINENYQIDYMNHAAAILFNASHTPGAGYYGFDQSKQFVPWLIDEFNTMIAGHHPELLFEKTVHTSDGVIFYEVKMKRMLDISGKFTGIVVTMVDITKRKKAEQALKASEEMLFREKEQLATTLRSIGDGVIATDCTGRVTLINSVAEALTGYNSAEAVGRPVEEVFHIVHEDTYEPVENPVKKVFETGLVTGLANHTALIARDGTFISIADSAAPIKDVNNRTLGAVLVFRDVTEQRQREEILKRYQLLSMYARDIILFVRPDGYIVEANEAAVKAYGYTREELMQKTIYELLAYQGPDLTSYRMTGALTPGSLFESEHKDKNGRVFPVEVSSQGAVIGNEPVFMSIIRDITDRKRGEQALRDSENRYRTIFETTGTATVIIEEDGTISLANKEFENLSGYSRNDLEGKKKWMEFVEQGDLQRMMEYHRMRRVDSNSAPMNYEFKFIDRNASIKDIYISIAMIPDTNQSVASLLDITKRKNMESKLKYMSLHDPLTGLFNRIYYEQEMERLEKEKDNPVGIIVCDVDGLKLVNDTLGHTAGNKLLKTAAGVLKSSFRENDVIARIGGDEFAVLLPHCTAITVERAVNRIKEVIDKYNCSNPELPLNISIGFAVSSEDVADLNNLFKEADNNMYREKLHHSQSSHSAIVKTLMKALEARDFITEGHADRLQTLVSGIAVSIGLPEQKITDLRIFAQFHDIGKVGIPDRILFKTGPLTPDVDSQINSEKIIILK</sequence>
<dbReference type="NCBIfam" id="TIGR00229">
    <property type="entry name" value="sensory_box"/>
    <property type="match status" value="3"/>
</dbReference>
<feature type="domain" description="PAS" evidence="1">
    <location>
        <begin position="297"/>
        <end position="370"/>
    </location>
</feature>
<evidence type="ECO:0000259" key="2">
    <source>
        <dbReference type="PROSITE" id="PS50113"/>
    </source>
</evidence>
<feature type="domain" description="GGDEF" evidence="3">
    <location>
        <begin position="699"/>
        <end position="831"/>
    </location>
</feature>
<dbReference type="InterPro" id="IPR029787">
    <property type="entry name" value="Nucleotide_cyclase"/>
</dbReference>
<dbReference type="SMART" id="SM00267">
    <property type="entry name" value="GGDEF"/>
    <property type="match status" value="1"/>
</dbReference>
<name>A0A5S4ZN77_9FIRM</name>
<dbReference type="InterPro" id="IPR043128">
    <property type="entry name" value="Rev_trsase/Diguanyl_cyclase"/>
</dbReference>
<dbReference type="SUPFAM" id="SSF55073">
    <property type="entry name" value="Nucleotide cyclase"/>
    <property type="match status" value="1"/>
</dbReference>
<comment type="caution">
    <text evidence="5">The sequence shown here is derived from an EMBL/GenBank/DDBJ whole genome shotgun (WGS) entry which is preliminary data.</text>
</comment>